<dbReference type="AlphaFoldDB" id="A0AA36NK54"/>
<feature type="transmembrane region" description="Helical" evidence="12">
    <location>
        <begin position="543"/>
        <end position="563"/>
    </location>
</feature>
<dbReference type="Gene3D" id="1.50.40.10">
    <property type="entry name" value="Mitochondrial carrier domain"/>
    <property type="match status" value="1"/>
</dbReference>
<dbReference type="SUPFAM" id="SSF103506">
    <property type="entry name" value="Mitochondrial carrier"/>
    <property type="match status" value="1"/>
</dbReference>
<evidence type="ECO:0000256" key="8">
    <source>
        <dbReference type="ARBA" id="ARBA00022989"/>
    </source>
</evidence>
<dbReference type="InterPro" id="IPR018247">
    <property type="entry name" value="EF_Hand_1_Ca_BS"/>
</dbReference>
<feature type="transmembrane region" description="Helical" evidence="12">
    <location>
        <begin position="516"/>
        <end position="536"/>
    </location>
</feature>
<protein>
    <recommendedName>
        <fullName evidence="13">EF-hand domain-containing protein</fullName>
    </recommendedName>
</protein>
<comment type="subcellular location">
    <subcellularLocation>
        <location evidence="1">Mitochondrion inner membrane</location>
        <topology evidence="1">Multi-pass membrane protein</topology>
    </subcellularLocation>
</comment>
<evidence type="ECO:0000313" key="15">
    <source>
        <dbReference type="Proteomes" id="UP001178507"/>
    </source>
</evidence>
<evidence type="ECO:0000256" key="4">
    <source>
        <dbReference type="ARBA" id="ARBA00022692"/>
    </source>
</evidence>
<gene>
    <name evidence="14" type="ORF">EVOR1521_LOCUS29067</name>
</gene>
<feature type="transmembrane region" description="Helical" evidence="12">
    <location>
        <begin position="330"/>
        <end position="355"/>
    </location>
</feature>
<dbReference type="PANTHER" id="PTHR45671">
    <property type="entry name" value="SOLUTE CARRIER FAMILY 25 (MITOCHONDRIAL CARRIER PHOSPHATE CARRIER), MEMBER 3, LIKE-RELATED-RELATED"/>
    <property type="match status" value="1"/>
</dbReference>
<keyword evidence="5" id="KW-0677">Repeat</keyword>
<dbReference type="SUPFAM" id="SSF47473">
    <property type="entry name" value="EF-hand"/>
    <property type="match status" value="1"/>
</dbReference>
<evidence type="ECO:0000256" key="6">
    <source>
        <dbReference type="ARBA" id="ARBA00022792"/>
    </source>
</evidence>
<keyword evidence="8 12" id="KW-1133">Transmembrane helix</keyword>
<dbReference type="InterPro" id="IPR044677">
    <property type="entry name" value="SLC25A3/Pic2/Mir1-like"/>
</dbReference>
<dbReference type="SMART" id="SM00054">
    <property type="entry name" value="EFh"/>
    <property type="match status" value="2"/>
</dbReference>
<feature type="transmembrane region" description="Helical" evidence="12">
    <location>
        <begin position="386"/>
        <end position="409"/>
    </location>
</feature>
<dbReference type="Pfam" id="PF00153">
    <property type="entry name" value="Mito_carr"/>
    <property type="match status" value="2"/>
</dbReference>
<proteinExistence type="inferred from homology"/>
<feature type="transmembrane region" description="Helical" evidence="12">
    <location>
        <begin position="472"/>
        <end position="496"/>
    </location>
</feature>
<dbReference type="PANTHER" id="PTHR45671:SF12">
    <property type="entry name" value="MITOCHONDRIAL PHOSPHATE CARRIER PROTEIN"/>
    <property type="match status" value="1"/>
</dbReference>
<organism evidence="14 15">
    <name type="scientific">Effrenium voratum</name>
    <dbReference type="NCBI Taxonomy" id="2562239"/>
    <lineage>
        <taxon>Eukaryota</taxon>
        <taxon>Sar</taxon>
        <taxon>Alveolata</taxon>
        <taxon>Dinophyceae</taxon>
        <taxon>Suessiales</taxon>
        <taxon>Symbiodiniaceae</taxon>
        <taxon>Effrenium</taxon>
    </lineage>
</organism>
<evidence type="ECO:0000256" key="11">
    <source>
        <dbReference type="PROSITE-ProRule" id="PRU00282"/>
    </source>
</evidence>
<dbReference type="PROSITE" id="PS50222">
    <property type="entry name" value="EF_HAND_2"/>
    <property type="match status" value="1"/>
</dbReference>
<dbReference type="GO" id="GO:0005743">
    <property type="term" value="C:mitochondrial inner membrane"/>
    <property type="evidence" value="ECO:0007669"/>
    <property type="project" value="UniProtKB-SubCell"/>
</dbReference>
<dbReference type="PROSITE" id="PS00018">
    <property type="entry name" value="EF_HAND_1"/>
    <property type="match status" value="1"/>
</dbReference>
<evidence type="ECO:0000256" key="5">
    <source>
        <dbReference type="ARBA" id="ARBA00022737"/>
    </source>
</evidence>
<keyword evidence="4 11" id="KW-0812">Transmembrane</keyword>
<dbReference type="Proteomes" id="UP001178507">
    <property type="component" value="Unassembled WGS sequence"/>
</dbReference>
<evidence type="ECO:0000256" key="3">
    <source>
        <dbReference type="ARBA" id="ARBA00022448"/>
    </source>
</evidence>
<accession>A0AA36NK54</accession>
<keyword evidence="9" id="KW-0496">Mitochondrion</keyword>
<dbReference type="InterPro" id="IPR018108">
    <property type="entry name" value="MCP_transmembrane"/>
</dbReference>
<evidence type="ECO:0000256" key="1">
    <source>
        <dbReference type="ARBA" id="ARBA00004448"/>
    </source>
</evidence>
<keyword evidence="3" id="KW-0813">Transport</keyword>
<feature type="transmembrane region" description="Helical" evidence="12">
    <location>
        <begin position="429"/>
        <end position="451"/>
    </location>
</feature>
<dbReference type="PROSITE" id="PS50920">
    <property type="entry name" value="SOLCAR"/>
    <property type="match status" value="3"/>
</dbReference>
<dbReference type="EMBL" id="CAUJNA010003669">
    <property type="protein sequence ID" value="CAJ1407346.1"/>
    <property type="molecule type" value="Genomic_DNA"/>
</dbReference>
<keyword evidence="6" id="KW-0999">Mitochondrion inner membrane</keyword>
<dbReference type="GO" id="GO:0005509">
    <property type="term" value="F:calcium ion binding"/>
    <property type="evidence" value="ECO:0007669"/>
    <property type="project" value="InterPro"/>
</dbReference>
<sequence length="661" mass="72647">MRRSSIAIFALSAGVAFVNFRAAPRANGVPARALPESGWQRLNKRASWDFLLGSSPFSYEDLVDNVRQEEYMKNLLWVDDAFNSSLGTASDYPPAFVSYLARLLLARDERCAKWWAGALSANTDSREQLFARFQASVQETLRENWRGRAGALATALIKRFGGRFPFDAEQQIRLCFGLLPEETLRGSFLNQNFTTDRDEVMEVFLAIDTDGNGMLSREEITEAFDSLGDGWLSTPEVEQMLEEALANSNGEVDVAGFKQAVAASLTAPRARAKQGIPDAEWWRDPAALLPAPLLVDATPEVLLRAHEKFTQQAGQAEQPLLRERPLNLRVYALFTLAGALACTVTHVALVPIDVVKTLQQIEPHRFGGLGLLAAAQLLQQENGNSAVFLGLVPTLAGYMWYGACVFPGYEFFKRRLMEVCGPRMAVKLRVPLILLSGACATFFACIGVCPAEGVRIRTVASRGFQWDFVSSLSMLFAGFTPVLLRQVFFGMAKFLVFDTVAAMIYRQLPWLAGRTFGSSLVSLLSGALAGVVSTFVSQPADAILTRMAAFSHLGVAGAAMSLWHEGRVAAFFTGFTTRAIFAAAIIGGQFLLYDVAKRIFRVTHEELTQRADVLTTSLRTEKVFQPALTRAGLGRKTFAGRRRPLAGYQMARLRSSSSRSP</sequence>
<keyword evidence="10 11" id="KW-0472">Membrane</keyword>
<evidence type="ECO:0000256" key="12">
    <source>
        <dbReference type="SAM" id="Phobius"/>
    </source>
</evidence>
<evidence type="ECO:0000259" key="13">
    <source>
        <dbReference type="PROSITE" id="PS50222"/>
    </source>
</evidence>
<evidence type="ECO:0000256" key="10">
    <source>
        <dbReference type="ARBA" id="ARBA00023136"/>
    </source>
</evidence>
<feature type="repeat" description="Solcar" evidence="11">
    <location>
        <begin position="517"/>
        <end position="599"/>
    </location>
</feature>
<evidence type="ECO:0000256" key="2">
    <source>
        <dbReference type="ARBA" id="ARBA00006375"/>
    </source>
</evidence>
<feature type="repeat" description="Solcar" evidence="11">
    <location>
        <begin position="329"/>
        <end position="415"/>
    </location>
</feature>
<evidence type="ECO:0000256" key="9">
    <source>
        <dbReference type="ARBA" id="ARBA00023128"/>
    </source>
</evidence>
<keyword evidence="7" id="KW-0106">Calcium</keyword>
<dbReference type="InterPro" id="IPR023395">
    <property type="entry name" value="MCP_dom_sf"/>
</dbReference>
<reference evidence="14" key="1">
    <citation type="submission" date="2023-08" db="EMBL/GenBank/DDBJ databases">
        <authorList>
            <person name="Chen Y."/>
            <person name="Shah S."/>
            <person name="Dougan E. K."/>
            <person name="Thang M."/>
            <person name="Chan C."/>
        </authorList>
    </citation>
    <scope>NUCLEOTIDE SEQUENCE</scope>
</reference>
<name>A0AA36NK54_9DINO</name>
<evidence type="ECO:0000256" key="7">
    <source>
        <dbReference type="ARBA" id="ARBA00022837"/>
    </source>
</evidence>
<comment type="similarity">
    <text evidence="2">Belongs to the mitochondrial carrier (TC 2.A.29) family.</text>
</comment>
<dbReference type="InterPro" id="IPR002048">
    <property type="entry name" value="EF_hand_dom"/>
</dbReference>
<feature type="domain" description="EF-hand" evidence="13">
    <location>
        <begin position="195"/>
        <end position="230"/>
    </location>
</feature>
<dbReference type="GO" id="GO:0005315">
    <property type="term" value="F:phosphate transmembrane transporter activity"/>
    <property type="evidence" value="ECO:0007669"/>
    <property type="project" value="InterPro"/>
</dbReference>
<dbReference type="CDD" id="cd00051">
    <property type="entry name" value="EFh"/>
    <property type="match status" value="1"/>
</dbReference>
<feature type="transmembrane region" description="Helical" evidence="12">
    <location>
        <begin position="569"/>
        <end position="593"/>
    </location>
</feature>
<dbReference type="InterPro" id="IPR011992">
    <property type="entry name" value="EF-hand-dom_pair"/>
</dbReference>
<dbReference type="Gene3D" id="1.10.238.10">
    <property type="entry name" value="EF-hand"/>
    <property type="match status" value="1"/>
</dbReference>
<keyword evidence="15" id="KW-1185">Reference proteome</keyword>
<feature type="repeat" description="Solcar" evidence="11">
    <location>
        <begin position="428"/>
        <end position="503"/>
    </location>
</feature>
<dbReference type="GO" id="GO:1990547">
    <property type="term" value="P:mitochondrial phosphate ion transmembrane transport"/>
    <property type="evidence" value="ECO:0007669"/>
    <property type="project" value="InterPro"/>
</dbReference>
<comment type="caution">
    <text evidence="14">The sequence shown here is derived from an EMBL/GenBank/DDBJ whole genome shotgun (WGS) entry which is preliminary data.</text>
</comment>
<evidence type="ECO:0000313" key="14">
    <source>
        <dbReference type="EMBL" id="CAJ1407346.1"/>
    </source>
</evidence>